<feature type="compositionally biased region" description="Acidic residues" evidence="1">
    <location>
        <begin position="586"/>
        <end position="616"/>
    </location>
</feature>
<dbReference type="STRING" id="1849047.A0A3D8S6M8"/>
<dbReference type="Proteomes" id="UP000256645">
    <property type="component" value="Unassembled WGS sequence"/>
</dbReference>
<feature type="region of interest" description="Disordered" evidence="1">
    <location>
        <begin position="137"/>
        <end position="228"/>
    </location>
</feature>
<feature type="compositionally biased region" description="Polar residues" evidence="1">
    <location>
        <begin position="636"/>
        <end position="650"/>
    </location>
</feature>
<feature type="region of interest" description="Disordered" evidence="1">
    <location>
        <begin position="270"/>
        <end position="289"/>
    </location>
</feature>
<feature type="compositionally biased region" description="Basic residues" evidence="1">
    <location>
        <begin position="668"/>
        <end position="680"/>
    </location>
</feature>
<feature type="compositionally biased region" description="Basic residues" evidence="1">
    <location>
        <begin position="976"/>
        <end position="986"/>
    </location>
</feature>
<feature type="compositionally biased region" description="Polar residues" evidence="1">
    <location>
        <begin position="1359"/>
        <end position="1387"/>
    </location>
</feature>
<feature type="compositionally biased region" description="Basic and acidic residues" evidence="1">
    <location>
        <begin position="551"/>
        <end position="564"/>
    </location>
</feature>
<feature type="region of interest" description="Disordered" evidence="1">
    <location>
        <begin position="238"/>
        <end position="257"/>
    </location>
</feature>
<feature type="compositionally biased region" description="Acidic residues" evidence="1">
    <location>
        <begin position="172"/>
        <end position="221"/>
    </location>
</feature>
<feature type="compositionally biased region" description="Polar residues" evidence="1">
    <location>
        <begin position="1659"/>
        <end position="1668"/>
    </location>
</feature>
<evidence type="ECO:0000313" key="3">
    <source>
        <dbReference type="EMBL" id="RDW81949.1"/>
    </source>
</evidence>
<dbReference type="Pfam" id="PF00533">
    <property type="entry name" value="BRCT"/>
    <property type="match status" value="1"/>
</dbReference>
<gene>
    <name evidence="3" type="ORF">BP6252_03061</name>
</gene>
<dbReference type="InterPro" id="IPR001357">
    <property type="entry name" value="BRCT_dom"/>
</dbReference>
<dbReference type="InterPro" id="IPR055781">
    <property type="entry name" value="DUF7357"/>
</dbReference>
<feature type="compositionally biased region" description="Polar residues" evidence="1">
    <location>
        <begin position="1571"/>
        <end position="1581"/>
    </location>
</feature>
<dbReference type="SUPFAM" id="SSF52113">
    <property type="entry name" value="BRCT domain"/>
    <property type="match status" value="1"/>
</dbReference>
<dbReference type="InterPro" id="IPR036420">
    <property type="entry name" value="BRCT_dom_sf"/>
</dbReference>
<keyword evidence="4" id="KW-1185">Reference proteome</keyword>
<evidence type="ECO:0000313" key="4">
    <source>
        <dbReference type="Proteomes" id="UP000256645"/>
    </source>
</evidence>
<sequence length="1771" mass="193506">MRLRLLVRRHSLPDTPIIWDIDTQNAAPTISVLLEEVNDVIPIESGDWGLEDYAVEIKGKDGVNFECLHFQTVAKVLHEDDEVIIRPLLTPDLRIRRLSGRHQVSTDGRHLVDGVAFGRPLLRKPIGRPQVVIPPRKRRRITYDEDEEGHELPLALEESSKESHNGQLLIEADLEDEDEDDSDFASGGEGDEDGNDEDEEDDDDFTSEEDGGEEDAEDENDGNTQDGNRQLILRAEFEDADDEDHTSEKKNASWQGDANAGDLIHALESEHNHEENLAESRNASREAEKSDLLNDISDQVVRAKIQILDNAFPKAPLAVCRHIYDGSEGDVKKAYAALERGFKPSKSCHAVTKAFIEIHSQLPSRISRPKKIGEVNRFPSQKAGPFSDSPSQGKQNSLRGLTFMVIGTLPSLSHIEVKAVIEKYGGAISTSLDENTSHVILGSDVNPSKLQKVKKSKVKTMNQDGLFNLIHNDSEAEVDLAGPVATGTTKISSVINENDTLLDFYDQNGLPKGSISSGTALSHMAAVIAKKSPRSKGSSPDRPTPFSNKSVRFDIEGPKQDSKNPKILSESDEDTSSAEDSSSADATEDETSSSDSDDSSSSSEEDSDGDSEDSSDESPSSESESDSDSSSDSDSNSAPNEVSSRPQATVHSAHFSSMEGKPFVPPGKGKKSTKSRNQRRRSTDALQRLKQKGILPTDTTTKEFNQLDAVNSNTSPEDALEALKAVRATLKSTDIAEGASKALTKDADFELRRKQLLDSLAAGGIDIGAEASLKPKKPATIRSTESDTDMVDIVGLQHSTQIEPAQPAGDVMDLDQDTRRPSSTSAALLQGRNSDQDESENQLTVNHTPVSSVPESIALPASTDSNEGSSGPRRRAKLDVGAGRRLLFGALGIKNPKTKKDEEKVRNDLMKYARPEKPKEKTPEPVVDADEDADAWRSKISYRAVECCYDGIELSEPPFPFVQRWDPQQQNSWTNKGKRGGKRKKNQRDQDQFYEDEEQASKRQRRKNKRIQDELQDQTDMSYDLTSFEQQDDYLDSSYNPSNLEESMNDHFNNGGQNAAMENEDAGGQISDQLMQDFNDLPPNHPFTVASQGPESDDLPKLPADMKPLSDLTPETAKTGMVIAFKQLVMDETTQWQPQVSLYRTAVIINVSDANELELTLAKRDRPESDKQYDEETGERVYGRFEMPVDEESEQDDGYLSVPFHDLMEAKIVQPAPDSLKQDEVVDISTAKAAVSTDESTTLGHEDSNEQDSNVPETQIHKTIEDESQEDSAPDETTAAEPSTPSEDQAKRGIKTKSNILAEPLSEGTMQYVANIMREAGFRSSVPSPVLRDTRPNGPETPGIGVALDLLLRNNTELPKESSYSPKFNGLGSSSPAAGNTPGTSPISAPRRRGTITKAPAPLEEPSSAFHTSLGPASTDETEVRDSNDNIHYPELSIPQSLASQVSDHGRQPDFIVSNDETTMQMDDSDFSILQKYDDAASLGNEPELPDLKNSLIGEAALKHALIDTEETSSDDFPTLEEVFSQSQRTSVKPEGSIPRLSQVPSKINQDYEKAMASLSDADADVDENDGQSTPKASQLSKTKKKLPGLEDVQATSELLAGPKKTTLAGAFNDLRSVQKTGFSQSQPARRSSSQANVRDSLRVSQGSSSSSRVASSQPVTNESQSKGKTVIPKGAEVWDLTLSSDAEPEPVSKTAGKADENDASDDAYFKTLHKDGSDNDYEQSSSLSKSSGRGAKKPTTRGTRHGARQPSQSSQQQTSSARRKHTGSRF</sequence>
<dbReference type="Pfam" id="PF23086">
    <property type="entry name" value="Tudor_Coilin"/>
    <property type="match status" value="1"/>
</dbReference>
<reference evidence="3 4" key="1">
    <citation type="journal article" date="2018" name="IMA Fungus">
        <title>IMA Genome-F 9: Draft genome sequence of Annulohypoxylon stygium, Aspergillus mulundensis, Berkeleyomyces basicola (syn. Thielaviopsis basicola), Ceratocystis smalleyi, two Cercospora beticola strains, Coleophoma cylindrospora, Fusarium fracticaudum, Phialophora cf. hyalina, and Morchella septimelata.</title>
        <authorList>
            <person name="Wingfield B.D."/>
            <person name="Bills G.F."/>
            <person name="Dong Y."/>
            <person name="Huang W."/>
            <person name="Nel W.J."/>
            <person name="Swalarsk-Parry B.S."/>
            <person name="Vaghefi N."/>
            <person name="Wilken P.M."/>
            <person name="An Z."/>
            <person name="de Beer Z.W."/>
            <person name="De Vos L."/>
            <person name="Chen L."/>
            <person name="Duong T.A."/>
            <person name="Gao Y."/>
            <person name="Hammerbacher A."/>
            <person name="Kikkert J.R."/>
            <person name="Li Y."/>
            <person name="Li H."/>
            <person name="Li K."/>
            <person name="Li Q."/>
            <person name="Liu X."/>
            <person name="Ma X."/>
            <person name="Naidoo K."/>
            <person name="Pethybridge S.J."/>
            <person name="Sun J."/>
            <person name="Steenkamp E.T."/>
            <person name="van der Nest M.A."/>
            <person name="van Wyk S."/>
            <person name="Wingfield M.J."/>
            <person name="Xiong C."/>
            <person name="Yue Q."/>
            <person name="Zhang X."/>
        </authorList>
    </citation>
    <scope>NUCLEOTIDE SEQUENCE [LARGE SCALE GENOMIC DNA]</scope>
    <source>
        <strain evidence="3 4">BP6252</strain>
    </source>
</reference>
<feature type="compositionally biased region" description="Polar residues" evidence="1">
    <location>
        <begin position="821"/>
        <end position="833"/>
    </location>
</feature>
<dbReference type="Pfam" id="PF24054">
    <property type="entry name" value="DUF7357"/>
    <property type="match status" value="1"/>
</dbReference>
<accession>A0A3D8S6M8</accession>
<dbReference type="Gene3D" id="3.40.50.10190">
    <property type="entry name" value="BRCT domain"/>
    <property type="match status" value="1"/>
</dbReference>
<evidence type="ECO:0000259" key="2">
    <source>
        <dbReference type="PROSITE" id="PS50172"/>
    </source>
</evidence>
<feature type="region of interest" description="Disordered" evidence="1">
    <location>
        <begin position="1359"/>
        <end position="1436"/>
    </location>
</feature>
<comment type="caution">
    <text evidence="3">The sequence shown here is derived from an EMBL/GenBank/DDBJ whole genome shotgun (WGS) entry which is preliminary data.</text>
</comment>
<evidence type="ECO:0000256" key="1">
    <source>
        <dbReference type="SAM" id="MobiDB-lite"/>
    </source>
</evidence>
<feature type="compositionally biased region" description="Low complexity" evidence="1">
    <location>
        <begin position="1624"/>
        <end position="1636"/>
    </location>
</feature>
<feature type="region of interest" description="Disordered" evidence="1">
    <location>
        <begin position="1509"/>
        <end position="1604"/>
    </location>
</feature>
<feature type="compositionally biased region" description="Basic residues" evidence="1">
    <location>
        <begin position="1735"/>
        <end position="1748"/>
    </location>
</feature>
<feature type="region of interest" description="Disordered" evidence="1">
    <location>
        <begin position="1619"/>
        <end position="1771"/>
    </location>
</feature>
<dbReference type="SMART" id="SM00292">
    <property type="entry name" value="BRCT"/>
    <property type="match status" value="1"/>
</dbReference>
<feature type="compositionally biased region" description="Polar residues" evidence="1">
    <location>
        <begin position="966"/>
        <end position="975"/>
    </location>
</feature>
<dbReference type="OrthoDB" id="5368821at2759"/>
<feature type="domain" description="BRCT" evidence="2">
    <location>
        <begin position="393"/>
        <end position="472"/>
    </location>
</feature>
<feature type="compositionally biased region" description="Low complexity" evidence="1">
    <location>
        <begin position="1643"/>
        <end position="1658"/>
    </location>
</feature>
<feature type="region of interest" description="Disordered" evidence="1">
    <location>
        <begin position="529"/>
        <end position="702"/>
    </location>
</feature>
<feature type="compositionally biased region" description="Low complexity" evidence="1">
    <location>
        <begin position="1750"/>
        <end position="1761"/>
    </location>
</feature>
<feature type="region of interest" description="Disordered" evidence="1">
    <location>
        <begin position="799"/>
        <end position="878"/>
    </location>
</feature>
<name>A0A3D8S6M8_9HELO</name>
<dbReference type="InterPro" id="IPR056398">
    <property type="entry name" value="Tudor_Coilin"/>
</dbReference>
<organism evidence="3 4">
    <name type="scientific">Coleophoma cylindrospora</name>
    <dbReference type="NCBI Taxonomy" id="1849047"/>
    <lineage>
        <taxon>Eukaryota</taxon>
        <taxon>Fungi</taxon>
        <taxon>Dikarya</taxon>
        <taxon>Ascomycota</taxon>
        <taxon>Pezizomycotina</taxon>
        <taxon>Leotiomycetes</taxon>
        <taxon>Helotiales</taxon>
        <taxon>Dermateaceae</taxon>
        <taxon>Coleophoma</taxon>
    </lineage>
</organism>
<dbReference type="EMBL" id="PDLM01000003">
    <property type="protein sequence ID" value="RDW81949.1"/>
    <property type="molecule type" value="Genomic_DNA"/>
</dbReference>
<feature type="compositionally biased region" description="Polar residues" evidence="1">
    <location>
        <begin position="841"/>
        <end position="854"/>
    </location>
</feature>
<feature type="compositionally biased region" description="Basic residues" evidence="1">
    <location>
        <begin position="1762"/>
        <end position="1771"/>
    </location>
</feature>
<dbReference type="PROSITE" id="PS50172">
    <property type="entry name" value="BRCT"/>
    <property type="match status" value="1"/>
</dbReference>
<protein>
    <recommendedName>
        <fullName evidence="2">BRCT domain-containing protein</fullName>
    </recommendedName>
</protein>
<feature type="region of interest" description="Disordered" evidence="1">
    <location>
        <begin position="1234"/>
        <end position="1302"/>
    </location>
</feature>
<feature type="region of interest" description="Disordered" evidence="1">
    <location>
        <begin position="960"/>
        <end position="1022"/>
    </location>
</feature>
<proteinExistence type="predicted"/>